<protein>
    <recommendedName>
        <fullName evidence="1">UPF0033 domain-containing protein</fullName>
    </recommendedName>
</protein>
<gene>
    <name evidence="2" type="ORF">METZ01_LOCUS490698</name>
</gene>
<organism evidence="2">
    <name type="scientific">marine metagenome</name>
    <dbReference type="NCBI Taxonomy" id="408172"/>
    <lineage>
        <taxon>unclassified sequences</taxon>
        <taxon>metagenomes</taxon>
        <taxon>ecological metagenomes</taxon>
    </lineage>
</organism>
<dbReference type="InterPro" id="IPR001455">
    <property type="entry name" value="TusA-like"/>
</dbReference>
<sequence length="61" mass="6832">MIRLEEMDAGELLEITIEDSEPIKNVLESLTNDGHDIVRTHQIGTESCRLLIRKGARQGEG</sequence>
<dbReference type="AlphaFoldDB" id="A0A383D0K5"/>
<feature type="domain" description="UPF0033" evidence="1">
    <location>
        <begin position="3"/>
        <end position="54"/>
    </location>
</feature>
<proteinExistence type="predicted"/>
<dbReference type="Pfam" id="PF01206">
    <property type="entry name" value="TusA"/>
    <property type="match status" value="1"/>
</dbReference>
<evidence type="ECO:0000313" key="2">
    <source>
        <dbReference type="EMBL" id="SVE37844.1"/>
    </source>
</evidence>
<evidence type="ECO:0000259" key="1">
    <source>
        <dbReference type="Pfam" id="PF01206"/>
    </source>
</evidence>
<accession>A0A383D0K5</accession>
<dbReference type="SUPFAM" id="SSF64307">
    <property type="entry name" value="SirA-like"/>
    <property type="match status" value="1"/>
</dbReference>
<reference evidence="2" key="1">
    <citation type="submission" date="2018-05" db="EMBL/GenBank/DDBJ databases">
        <authorList>
            <person name="Lanie J.A."/>
            <person name="Ng W.-L."/>
            <person name="Kazmierczak K.M."/>
            <person name="Andrzejewski T.M."/>
            <person name="Davidsen T.M."/>
            <person name="Wayne K.J."/>
            <person name="Tettelin H."/>
            <person name="Glass J.I."/>
            <person name="Rusch D."/>
            <person name="Podicherti R."/>
            <person name="Tsui H.-C.T."/>
            <person name="Winkler M.E."/>
        </authorList>
    </citation>
    <scope>NUCLEOTIDE SEQUENCE</scope>
</reference>
<dbReference type="EMBL" id="UINC01213182">
    <property type="protein sequence ID" value="SVE37844.1"/>
    <property type="molecule type" value="Genomic_DNA"/>
</dbReference>
<dbReference type="InterPro" id="IPR036868">
    <property type="entry name" value="TusA-like_sf"/>
</dbReference>
<name>A0A383D0K5_9ZZZZ</name>
<dbReference type="Gene3D" id="3.30.110.40">
    <property type="entry name" value="TusA-like domain"/>
    <property type="match status" value="1"/>
</dbReference>